<organism evidence="1 2">
    <name type="scientific">Amphritea japonica ATCC BAA-1530</name>
    <dbReference type="NCBI Taxonomy" id="1278309"/>
    <lineage>
        <taxon>Bacteria</taxon>
        <taxon>Pseudomonadati</taxon>
        <taxon>Pseudomonadota</taxon>
        <taxon>Gammaproteobacteria</taxon>
        <taxon>Oceanospirillales</taxon>
        <taxon>Oceanospirillaceae</taxon>
        <taxon>Amphritea</taxon>
    </lineage>
</organism>
<dbReference type="KEGG" id="ajp:AMJAP_1349"/>
<protein>
    <recommendedName>
        <fullName evidence="3">Lipoprotein</fullName>
    </recommendedName>
</protein>
<evidence type="ECO:0000313" key="1">
    <source>
        <dbReference type="EMBL" id="BBB25944.1"/>
    </source>
</evidence>
<dbReference type="Gene3D" id="3.30.110.70">
    <property type="entry name" value="Hypothetical protein apc22750. Chain B"/>
    <property type="match status" value="1"/>
</dbReference>
<proteinExistence type="predicted"/>
<evidence type="ECO:0000313" key="2">
    <source>
        <dbReference type="Proteomes" id="UP000595663"/>
    </source>
</evidence>
<dbReference type="Proteomes" id="UP000595663">
    <property type="component" value="Chromosome"/>
</dbReference>
<dbReference type="AlphaFoldDB" id="A0A7R6P4V3"/>
<name>A0A7R6P4V3_9GAMM</name>
<reference evidence="1 2" key="1">
    <citation type="journal article" date="2008" name="Int. J. Syst. Evol. Microbiol.">
        <title>Amphritea japonica sp. nov. and Amphritea balenae sp. nov., isolated from the sediment adjacent to sperm whale carcasses off Kagoshima, Japan.</title>
        <authorList>
            <person name="Miyazaki M."/>
            <person name="Nogi Y."/>
            <person name="Fujiwara Y."/>
            <person name="Kawato M."/>
            <person name="Nagahama T."/>
            <person name="Kubokawa K."/>
            <person name="Horikoshi K."/>
        </authorList>
    </citation>
    <scope>NUCLEOTIDE SEQUENCE [LARGE SCALE GENOMIC DNA]</scope>
    <source>
        <strain evidence="1 2">ATCC BAA-1530</strain>
    </source>
</reference>
<keyword evidence="2" id="KW-1185">Reference proteome</keyword>
<dbReference type="EMBL" id="AP014545">
    <property type="protein sequence ID" value="BBB25944.1"/>
    <property type="molecule type" value="Genomic_DNA"/>
</dbReference>
<evidence type="ECO:0008006" key="3">
    <source>
        <dbReference type="Google" id="ProtNLM"/>
    </source>
</evidence>
<sequence length="130" mass="14091">MYIDKFKIYTLVVLVVFLTACASGSSIVTGKVRAPIDFNQVKLYLDAPKNYESVGIVKASSDAGWTEQRSQDYAIQELKKQAAKLGANGVLLSTTGENASAIVWTYSNGVTYVIPVSEQTVTGRAIYVSE</sequence>
<gene>
    <name evidence="1" type="ORF">AMJAP_1349</name>
</gene>
<accession>A0A7R6P4V3</accession>
<dbReference type="PROSITE" id="PS51257">
    <property type="entry name" value="PROKAR_LIPOPROTEIN"/>
    <property type="match status" value="1"/>
</dbReference>